<evidence type="ECO:0000313" key="1">
    <source>
        <dbReference type="EMBL" id="OKL61842.1"/>
    </source>
</evidence>
<dbReference type="AlphaFoldDB" id="A0A225AJZ0"/>
<dbReference type="STRING" id="1441469.A0A225AJZ0"/>
<dbReference type="Gene3D" id="3.30.559.10">
    <property type="entry name" value="Chloramphenicol acetyltransferase-like domain"/>
    <property type="match status" value="1"/>
</dbReference>
<gene>
    <name evidence="1" type="ORF">UA08_02300</name>
</gene>
<dbReference type="RefSeq" id="XP_020121963.1">
    <property type="nucleotide sequence ID" value="XM_020264327.1"/>
</dbReference>
<accession>A0A225AJZ0</accession>
<organism evidence="1 2">
    <name type="scientific">Talaromyces atroroseus</name>
    <dbReference type="NCBI Taxonomy" id="1441469"/>
    <lineage>
        <taxon>Eukaryota</taxon>
        <taxon>Fungi</taxon>
        <taxon>Dikarya</taxon>
        <taxon>Ascomycota</taxon>
        <taxon>Pezizomycotina</taxon>
        <taxon>Eurotiomycetes</taxon>
        <taxon>Eurotiomycetidae</taxon>
        <taxon>Eurotiales</taxon>
        <taxon>Trichocomaceae</taxon>
        <taxon>Talaromyces</taxon>
        <taxon>Talaromyces sect. Trachyspermi</taxon>
    </lineage>
</organism>
<reference evidence="1 2" key="1">
    <citation type="submission" date="2015-06" db="EMBL/GenBank/DDBJ databases">
        <title>Talaromyces atroroseus IBT 11181 draft genome.</title>
        <authorList>
            <person name="Rasmussen K.B."/>
            <person name="Rasmussen S."/>
            <person name="Petersen B."/>
            <person name="Sicheritz-Ponten T."/>
            <person name="Mortensen U.H."/>
            <person name="Thrane U."/>
        </authorList>
    </citation>
    <scope>NUCLEOTIDE SEQUENCE [LARGE SCALE GENOMIC DNA]</scope>
    <source>
        <strain evidence="1 2">IBT 11181</strain>
    </source>
</reference>
<protein>
    <submittedName>
        <fullName evidence="1">Uncharacterized protein</fullName>
    </submittedName>
</protein>
<comment type="caution">
    <text evidence="1">The sequence shown here is derived from an EMBL/GenBank/DDBJ whole genome shotgun (WGS) entry which is preliminary data.</text>
</comment>
<sequence>MTPYEVLTHLSDKVIPAALTDQQKPIDNIRTRTFFIVDNCLDETTLKNALDSLIRHHWRKLGARLVNRSSDGLLEYRLPHKFDDDYLLFKWSSTEFNHPIDECPELKLFHHPPPAEDGVAILDPVSEIEKVVRPDSWPLERKDEPPDAPMLYIHLSLFTDATVIATSVPHPLCDQFGLSNIMRAWLGLTRGETPTPMVGYNQDVLATGKEYNDYPSAETARKGKVRLFLPLEYWLVVLYFIPEVIIHPKEESSIIFFPRPCLQRLRERYTADLTEKYDLNPGLSNNDIIFGVLTKLARMHDPWARTMTLTQNMNRKFPLLILLILVLLRGRVPQLSSDEQKLGFLHNALYPGTARIRVNSSTPASDIAYLSRQIINEATEPDSKGIEIGMAVTREKVRRGQPTHVCEPFDRSYGTTNWCAAWRGLDLSCGTGTARSSTGSIADGGSSKMLILGQSKETKAPGRC</sequence>
<proteinExistence type="predicted"/>
<evidence type="ECO:0000313" key="2">
    <source>
        <dbReference type="Proteomes" id="UP000214365"/>
    </source>
</evidence>
<name>A0A225AJZ0_TALAT</name>
<dbReference type="EMBL" id="LFMY01000003">
    <property type="protein sequence ID" value="OKL61842.1"/>
    <property type="molecule type" value="Genomic_DNA"/>
</dbReference>
<dbReference type="GeneID" id="31002055"/>
<dbReference type="Proteomes" id="UP000214365">
    <property type="component" value="Unassembled WGS sequence"/>
</dbReference>
<keyword evidence="2" id="KW-1185">Reference proteome</keyword>
<dbReference type="InterPro" id="IPR023213">
    <property type="entry name" value="CAT-like_dom_sf"/>
</dbReference>
<dbReference type="OrthoDB" id="21502at2759"/>